<accession>A0A3N2RPW5</accession>
<evidence type="ECO:0000256" key="1">
    <source>
        <dbReference type="ARBA" id="ARBA00004651"/>
    </source>
</evidence>
<evidence type="ECO:0000256" key="7">
    <source>
        <dbReference type="SAM" id="Phobius"/>
    </source>
</evidence>
<keyword evidence="5 7" id="KW-0472">Membrane</keyword>
<dbReference type="SUPFAM" id="SSF55277">
    <property type="entry name" value="GYF domain"/>
    <property type="match status" value="1"/>
</dbReference>
<keyword evidence="2" id="KW-1003">Cell membrane</keyword>
<organism evidence="10 11">
    <name type="scientific">Lysobacter enzymogenes</name>
    <dbReference type="NCBI Taxonomy" id="69"/>
    <lineage>
        <taxon>Bacteria</taxon>
        <taxon>Pseudomonadati</taxon>
        <taxon>Pseudomonadota</taxon>
        <taxon>Gammaproteobacteria</taxon>
        <taxon>Lysobacterales</taxon>
        <taxon>Lysobacteraceae</taxon>
        <taxon>Lysobacter</taxon>
    </lineage>
</organism>
<feature type="compositionally biased region" description="Low complexity" evidence="6">
    <location>
        <begin position="123"/>
        <end position="151"/>
    </location>
</feature>
<feature type="compositionally biased region" description="Low complexity" evidence="6">
    <location>
        <begin position="90"/>
        <end position="109"/>
    </location>
</feature>
<dbReference type="Pfam" id="PF06271">
    <property type="entry name" value="RDD"/>
    <property type="match status" value="1"/>
</dbReference>
<dbReference type="PANTHER" id="PTHR36115:SF6">
    <property type="entry name" value="PROLINE-RICH ANTIGEN HOMOLOG"/>
    <property type="match status" value="1"/>
</dbReference>
<evidence type="ECO:0000313" key="11">
    <source>
        <dbReference type="Proteomes" id="UP000275910"/>
    </source>
</evidence>
<reference evidence="10 11" key="1">
    <citation type="submission" date="2018-10" db="EMBL/GenBank/DDBJ databases">
        <title>The genome of Lysobacter enzymogenes OH11.</title>
        <authorList>
            <person name="Liu F."/>
            <person name="Zhao Y."/>
            <person name="Qian G."/>
            <person name="Chen Y."/>
            <person name="Xu H."/>
        </authorList>
    </citation>
    <scope>NUCLEOTIDE SEQUENCE [LARGE SCALE GENOMIC DNA]</scope>
    <source>
        <strain evidence="10 11">OH11</strain>
    </source>
</reference>
<feature type="region of interest" description="Disordered" evidence="6">
    <location>
        <begin position="87"/>
        <end position="151"/>
    </location>
</feature>
<dbReference type="PANTHER" id="PTHR36115">
    <property type="entry name" value="PROLINE-RICH ANTIGEN HOMOLOG-RELATED"/>
    <property type="match status" value="1"/>
</dbReference>
<protein>
    <submittedName>
        <fullName evidence="10">RDD family protein</fullName>
    </submittedName>
</protein>
<evidence type="ECO:0000256" key="5">
    <source>
        <dbReference type="ARBA" id="ARBA00023136"/>
    </source>
</evidence>
<comment type="caution">
    <text evidence="10">The sequence shown here is derived from an EMBL/GenBank/DDBJ whole genome shotgun (WGS) entry which is preliminary data.</text>
</comment>
<dbReference type="GO" id="GO:0005886">
    <property type="term" value="C:plasma membrane"/>
    <property type="evidence" value="ECO:0007669"/>
    <property type="project" value="UniProtKB-SubCell"/>
</dbReference>
<dbReference type="InterPro" id="IPR025640">
    <property type="entry name" value="GYF_2"/>
</dbReference>
<dbReference type="EMBL" id="RCTY01000001">
    <property type="protein sequence ID" value="ROU09463.1"/>
    <property type="molecule type" value="Genomic_DNA"/>
</dbReference>
<feature type="domain" description="GYF" evidence="9">
    <location>
        <begin position="24"/>
        <end position="72"/>
    </location>
</feature>
<dbReference type="InterPro" id="IPR010432">
    <property type="entry name" value="RDD"/>
</dbReference>
<keyword evidence="3 7" id="KW-0812">Transmembrane</keyword>
<evidence type="ECO:0000256" key="3">
    <source>
        <dbReference type="ARBA" id="ARBA00022692"/>
    </source>
</evidence>
<feature type="transmembrane region" description="Helical" evidence="7">
    <location>
        <begin position="338"/>
        <end position="366"/>
    </location>
</feature>
<dbReference type="InterPro" id="IPR051791">
    <property type="entry name" value="Pra-immunoreactive"/>
</dbReference>
<evidence type="ECO:0000256" key="4">
    <source>
        <dbReference type="ARBA" id="ARBA00022989"/>
    </source>
</evidence>
<evidence type="ECO:0000256" key="2">
    <source>
        <dbReference type="ARBA" id="ARBA00022475"/>
    </source>
</evidence>
<feature type="transmembrane region" description="Helical" evidence="7">
    <location>
        <begin position="226"/>
        <end position="248"/>
    </location>
</feature>
<keyword evidence="4 7" id="KW-1133">Transmembrane helix</keyword>
<gene>
    <name evidence="10" type="ORF">D9T17_01160</name>
</gene>
<feature type="transmembrane region" description="Helical" evidence="7">
    <location>
        <begin position="284"/>
        <end position="303"/>
    </location>
</feature>
<dbReference type="Proteomes" id="UP000275910">
    <property type="component" value="Unassembled WGS sequence"/>
</dbReference>
<dbReference type="AlphaFoldDB" id="A0A3N2RPW5"/>
<evidence type="ECO:0000259" key="8">
    <source>
        <dbReference type="Pfam" id="PF06271"/>
    </source>
</evidence>
<sequence>MVRRTDGIMCADLTRQTDAAMAQWYYSDEERNRHGPLDAAAMAALHDRGELGPDTLVWRDGLDQWRPWRELAAELVAAPGFAPLADPAHAEQASAERTAAAVAAAQAGAEARHSPADAGLAPATDTGLPGDAAAAAAGTSTAPTAGAPGADSPYAAPRAAVAENSQVVQGQPVVAAGFWRRLAAYLIDSTLVGTLYYAVATVLFIGVFMVGIAGDSGRWLESGATLSAVVTAISTLSYVLISACYYAGMESSSMQATLGKLAVGIKVVDADGARLSRGRALARWAASIASWLTLAVGFLMAAFTERKRALHDLLARTQVVDRWAYTARPELQRDELGVVTWVVLVLGGLIWLGVIGFIVGALALGLR</sequence>
<name>A0A3N2RPW5_LYSEN</name>
<evidence type="ECO:0000259" key="9">
    <source>
        <dbReference type="Pfam" id="PF14237"/>
    </source>
</evidence>
<dbReference type="Gene3D" id="3.30.1490.40">
    <property type="match status" value="1"/>
</dbReference>
<dbReference type="InterPro" id="IPR035445">
    <property type="entry name" value="GYF-like_dom_sf"/>
</dbReference>
<comment type="subcellular location">
    <subcellularLocation>
        <location evidence="1">Cell membrane</location>
        <topology evidence="1">Multi-pass membrane protein</topology>
    </subcellularLocation>
</comment>
<feature type="transmembrane region" description="Helical" evidence="7">
    <location>
        <begin position="195"/>
        <end position="214"/>
    </location>
</feature>
<evidence type="ECO:0000256" key="6">
    <source>
        <dbReference type="SAM" id="MobiDB-lite"/>
    </source>
</evidence>
<proteinExistence type="predicted"/>
<feature type="domain" description="RDD" evidence="8">
    <location>
        <begin position="176"/>
        <end position="315"/>
    </location>
</feature>
<dbReference type="Pfam" id="PF14237">
    <property type="entry name" value="GYF_2"/>
    <property type="match status" value="1"/>
</dbReference>
<evidence type="ECO:0000313" key="10">
    <source>
        <dbReference type="EMBL" id="ROU09463.1"/>
    </source>
</evidence>